<dbReference type="GO" id="GO:0016887">
    <property type="term" value="F:ATP hydrolysis activity"/>
    <property type="evidence" value="ECO:0007669"/>
    <property type="project" value="InterPro"/>
</dbReference>
<evidence type="ECO:0000256" key="12">
    <source>
        <dbReference type="SAM" id="MobiDB-lite"/>
    </source>
</evidence>
<protein>
    <recommendedName>
        <fullName evidence="10">ABC-type glutathione-S-conjugate transporter</fullName>
        <ecNumber evidence="10">7.6.2.3</ecNumber>
    </recommendedName>
</protein>
<evidence type="ECO:0000256" key="2">
    <source>
        <dbReference type="ARBA" id="ARBA00009726"/>
    </source>
</evidence>
<keyword evidence="6" id="KW-0547">Nucleotide-binding</keyword>
<feature type="transmembrane region" description="Helical" evidence="13">
    <location>
        <begin position="484"/>
        <end position="504"/>
    </location>
</feature>
<comment type="subcellular location">
    <subcellularLocation>
        <location evidence="1">Endomembrane system</location>
        <topology evidence="1">Multi-pass membrane protein</topology>
    </subcellularLocation>
</comment>
<dbReference type="SUPFAM" id="SSF52540">
    <property type="entry name" value="P-loop containing nucleoside triphosphate hydrolases"/>
    <property type="match status" value="2"/>
</dbReference>
<evidence type="ECO:0000256" key="4">
    <source>
        <dbReference type="ARBA" id="ARBA00022692"/>
    </source>
</evidence>
<comment type="catalytic activity">
    <reaction evidence="11">
        <text>leukotriene C4(in) + ATP + H2O = leukotriene C4(out) + ADP + phosphate + H(+)</text>
        <dbReference type="Rhea" id="RHEA:38963"/>
        <dbReference type="ChEBI" id="CHEBI:15377"/>
        <dbReference type="ChEBI" id="CHEBI:15378"/>
        <dbReference type="ChEBI" id="CHEBI:30616"/>
        <dbReference type="ChEBI" id="CHEBI:43474"/>
        <dbReference type="ChEBI" id="CHEBI:57973"/>
        <dbReference type="ChEBI" id="CHEBI:456216"/>
    </reaction>
    <physiologicalReaction direction="left-to-right" evidence="11">
        <dbReference type="Rhea" id="RHEA:38964"/>
    </physiologicalReaction>
</comment>
<name>A0A1I8BIX4_MELHA</name>
<dbReference type="PANTHER" id="PTHR24223:SF415">
    <property type="entry name" value="FI20190P1"/>
    <property type="match status" value="1"/>
</dbReference>
<feature type="domain" description="ABC transporter" evidence="14">
    <location>
        <begin position="1333"/>
        <end position="1567"/>
    </location>
</feature>
<evidence type="ECO:0000256" key="11">
    <source>
        <dbReference type="ARBA" id="ARBA00047523"/>
    </source>
</evidence>
<dbReference type="SUPFAM" id="SSF90123">
    <property type="entry name" value="ABC transporter transmembrane region"/>
    <property type="match status" value="2"/>
</dbReference>
<dbReference type="EC" id="7.6.2.3" evidence="10"/>
<dbReference type="GO" id="GO:0012505">
    <property type="term" value="C:endomembrane system"/>
    <property type="evidence" value="ECO:0007669"/>
    <property type="project" value="UniProtKB-SubCell"/>
</dbReference>
<dbReference type="Pfam" id="PF00005">
    <property type="entry name" value="ABC_tran"/>
    <property type="match status" value="2"/>
</dbReference>
<dbReference type="SMART" id="SM00382">
    <property type="entry name" value="AAA"/>
    <property type="match status" value="2"/>
</dbReference>
<dbReference type="GO" id="GO:0016020">
    <property type="term" value="C:membrane"/>
    <property type="evidence" value="ECO:0007669"/>
    <property type="project" value="InterPro"/>
</dbReference>
<dbReference type="FunFam" id="3.40.50.300:FF:000074">
    <property type="entry name" value="Multidrug resistance-associated protein 5 isoform 1"/>
    <property type="match status" value="1"/>
</dbReference>
<dbReference type="PROSITE" id="PS50929">
    <property type="entry name" value="ABC_TM1F"/>
    <property type="match status" value="2"/>
</dbReference>
<reference evidence="17" key="1">
    <citation type="submission" date="2016-11" db="UniProtKB">
        <authorList>
            <consortium name="WormBaseParasite"/>
        </authorList>
    </citation>
    <scope>IDENTIFICATION</scope>
</reference>
<dbReference type="InterPro" id="IPR027417">
    <property type="entry name" value="P-loop_NTPase"/>
</dbReference>
<feature type="transmembrane region" description="Helical" evidence="13">
    <location>
        <begin position="1236"/>
        <end position="1258"/>
    </location>
</feature>
<proteinExistence type="inferred from homology"/>
<evidence type="ECO:0000256" key="1">
    <source>
        <dbReference type="ARBA" id="ARBA00004127"/>
    </source>
</evidence>
<feature type="transmembrane region" description="Helical" evidence="13">
    <location>
        <begin position="1053"/>
        <end position="1076"/>
    </location>
</feature>
<keyword evidence="7" id="KW-0067">ATP-binding</keyword>
<dbReference type="InterPro" id="IPR036640">
    <property type="entry name" value="ABC1_TM_sf"/>
</dbReference>
<dbReference type="FunFam" id="3.40.50.300:FF:000997">
    <property type="entry name" value="Multidrug resistance-associated protein 1"/>
    <property type="match status" value="1"/>
</dbReference>
<dbReference type="InterPro" id="IPR050173">
    <property type="entry name" value="ABC_transporter_C-like"/>
</dbReference>
<feature type="transmembrane region" description="Helical" evidence="13">
    <location>
        <begin position="1151"/>
        <end position="1171"/>
    </location>
</feature>
<dbReference type="WBParaSite" id="MhA1_Contig261.frz3.fgene3">
    <property type="protein sequence ID" value="MhA1_Contig261.frz3.fgene3"/>
    <property type="gene ID" value="MhA1_Contig261.frz3.fgene3"/>
</dbReference>
<evidence type="ECO:0000256" key="3">
    <source>
        <dbReference type="ARBA" id="ARBA00022448"/>
    </source>
</evidence>
<feature type="transmembrane region" description="Helical" evidence="13">
    <location>
        <begin position="166"/>
        <end position="186"/>
    </location>
</feature>
<comment type="similarity">
    <text evidence="2">Belongs to the ABC transporter superfamily. ABCC family. Conjugate transporter (TC 3.A.1.208) subfamily.</text>
</comment>
<dbReference type="PROSITE" id="PS50893">
    <property type="entry name" value="ABC_TRANSPORTER_2"/>
    <property type="match status" value="2"/>
</dbReference>
<dbReference type="Pfam" id="PF00664">
    <property type="entry name" value="ABC_membrane"/>
    <property type="match status" value="2"/>
</dbReference>
<dbReference type="InterPro" id="IPR017871">
    <property type="entry name" value="ABC_transporter-like_CS"/>
</dbReference>
<dbReference type="FunFam" id="1.20.1560.10:FF:000001">
    <property type="entry name" value="ATP-binding cassette subfamily C member 1"/>
    <property type="match status" value="1"/>
</dbReference>
<dbReference type="Gene3D" id="3.40.50.300">
    <property type="entry name" value="P-loop containing nucleotide triphosphate hydrolases"/>
    <property type="match status" value="2"/>
</dbReference>
<evidence type="ECO:0000256" key="5">
    <source>
        <dbReference type="ARBA" id="ARBA00022737"/>
    </source>
</evidence>
<keyword evidence="3" id="KW-0813">Transport</keyword>
<evidence type="ECO:0000256" key="7">
    <source>
        <dbReference type="ARBA" id="ARBA00022840"/>
    </source>
</evidence>
<feature type="transmembrane region" description="Helical" evidence="13">
    <location>
        <begin position="398"/>
        <end position="417"/>
    </location>
</feature>
<evidence type="ECO:0000313" key="16">
    <source>
        <dbReference type="Proteomes" id="UP000095281"/>
    </source>
</evidence>
<evidence type="ECO:0000259" key="14">
    <source>
        <dbReference type="PROSITE" id="PS50893"/>
    </source>
</evidence>
<feature type="transmembrane region" description="Helical" evidence="13">
    <location>
        <begin position="201"/>
        <end position="223"/>
    </location>
</feature>
<dbReference type="CDD" id="cd03244">
    <property type="entry name" value="ABCC_MRP_domain2"/>
    <property type="match status" value="1"/>
</dbReference>
<feature type="domain" description="ABC transporter" evidence="14">
    <location>
        <begin position="687"/>
        <end position="919"/>
    </location>
</feature>
<dbReference type="CDD" id="cd03250">
    <property type="entry name" value="ABCC_MRP_domain1"/>
    <property type="match status" value="1"/>
</dbReference>
<dbReference type="Gene3D" id="1.20.1560.10">
    <property type="entry name" value="ABC transporter type 1, transmembrane domain"/>
    <property type="match status" value="2"/>
</dbReference>
<keyword evidence="4 13" id="KW-0812">Transmembrane</keyword>
<feature type="domain" description="ABC transmembrane type-1" evidence="15">
    <location>
        <begin position="1012"/>
        <end position="1295"/>
    </location>
</feature>
<evidence type="ECO:0000256" key="10">
    <source>
        <dbReference type="ARBA" id="ARBA00024220"/>
    </source>
</evidence>
<dbReference type="PANTHER" id="PTHR24223">
    <property type="entry name" value="ATP-BINDING CASSETTE SUB-FAMILY C"/>
    <property type="match status" value="1"/>
</dbReference>
<evidence type="ECO:0000313" key="17">
    <source>
        <dbReference type="WBParaSite" id="MhA1_Contig261.frz3.fgene3"/>
    </source>
</evidence>
<dbReference type="CDD" id="cd18603">
    <property type="entry name" value="ABC_6TM_MRP1_2_3_6_D2_like"/>
    <property type="match status" value="1"/>
</dbReference>
<feature type="transmembrane region" description="Helical" evidence="13">
    <location>
        <begin position="138"/>
        <end position="159"/>
    </location>
</feature>
<feature type="region of interest" description="Disordered" evidence="12">
    <location>
        <begin position="900"/>
        <end position="923"/>
    </location>
</feature>
<keyword evidence="8 13" id="KW-1133">Transmembrane helix</keyword>
<dbReference type="Proteomes" id="UP000095281">
    <property type="component" value="Unplaced"/>
</dbReference>
<feature type="transmembrane region" description="Helical" evidence="13">
    <location>
        <begin position="571"/>
        <end position="590"/>
    </location>
</feature>
<organism evidence="16 17">
    <name type="scientific">Meloidogyne hapla</name>
    <name type="common">Root-knot nematode worm</name>
    <dbReference type="NCBI Taxonomy" id="6305"/>
    <lineage>
        <taxon>Eukaryota</taxon>
        <taxon>Metazoa</taxon>
        <taxon>Ecdysozoa</taxon>
        <taxon>Nematoda</taxon>
        <taxon>Chromadorea</taxon>
        <taxon>Rhabditida</taxon>
        <taxon>Tylenchina</taxon>
        <taxon>Tylenchomorpha</taxon>
        <taxon>Tylenchoidea</taxon>
        <taxon>Meloidogynidae</taxon>
        <taxon>Meloidogyninae</taxon>
        <taxon>Meloidogyne</taxon>
    </lineage>
</organism>
<feature type="transmembrane region" description="Helical" evidence="13">
    <location>
        <begin position="1010"/>
        <end position="1033"/>
    </location>
</feature>
<dbReference type="GO" id="GO:0005524">
    <property type="term" value="F:ATP binding"/>
    <property type="evidence" value="ECO:0007669"/>
    <property type="project" value="UniProtKB-KW"/>
</dbReference>
<dbReference type="OMA" id="NINDAEM"/>
<dbReference type="InterPro" id="IPR011527">
    <property type="entry name" value="ABC1_TM_dom"/>
</dbReference>
<dbReference type="InterPro" id="IPR003439">
    <property type="entry name" value="ABC_transporter-like_ATP-bd"/>
</dbReference>
<keyword evidence="5" id="KW-0677">Repeat</keyword>
<feature type="transmembrane region" description="Helical" evidence="13">
    <location>
        <begin position="58"/>
        <end position="77"/>
    </location>
</feature>
<feature type="transmembrane region" description="Helical" evidence="13">
    <location>
        <begin position="111"/>
        <end position="132"/>
    </location>
</feature>
<dbReference type="InterPro" id="IPR003593">
    <property type="entry name" value="AAA+_ATPase"/>
</dbReference>
<feature type="domain" description="ABC transmembrane type-1" evidence="15">
    <location>
        <begin position="363"/>
        <end position="629"/>
    </location>
</feature>
<dbReference type="PROSITE" id="PS00211">
    <property type="entry name" value="ABC_TRANSPORTER_1"/>
    <property type="match status" value="1"/>
</dbReference>
<sequence>MSLNSDNSFNNEYDYSDDVYDESMWSTSFCADPLLTYSPNSTFPSIGNCFQHAFLDQLAPLLLLLSLPILWISLSNAKIEYKATKEEEEDEGETYKLERVPHSEIELIKKVLIAVLAGSRLFLFVIASYELFWQDKPIPLVELFYPLTHLITLAFLFYYTEQFLRLSLAAPGPIFCVWLFFVLTGLPEFFNLINHCFGNEFYFLSTCIAKLLWWPLCFFQFILSCFSTIPNGKPNNSPEEKVSFLNNQLFIWFDPLVKIGHKRPIEEKDVFRLLPELRAKRLFRRWCREREKQLGRSEFHHSTSLLNGPSKTSKEDIQNYSERTPLLQTSKDSKNINQKQKLNKNKPPSIIACLWRLFKWEIIGAMIAKLFSDILQITTPLLLGQLISFTEDTSLPTWWGFLLAGGLFLASEIRSLLQNNYFNMMNSIGCKVQSVLTSAVYAKVNLMAIDVDRFYQVIPLLQQIWSSPLQVVLSLYVLYQFMGWSVIGGVLFMIALIPCNLCVVRRTKLWQMEQMTCKDSRLRMLNEVLTGIRAVKLYAWELPMRRVIDQIREHEVQLIRKAALLRTCSDVLNLTSPYFVAIITFALYIFSDPIHNILSPEIAFVSLTLFSQLRIPMMVLAELIGQLVQTAVSNRRLKHFFVSGEIDPKAVERDLDPQYERAIDVEFASFDWKAQTKLVKTHSHLPHGHQHLTRPGGLTNICIPYSLNNLELHLRRGLLVAVVGRVGSGKTSLLNALLGEMNKVYGFVGLRGRVAYVPQQPWVLNRTVRENIFFSILDEGEKPDLELYARVVDACALKSDFLVLPEGDQTEIGERGINLSGGQKARVNLARALYHQADIYLLDDPLSAVDAIVGRHLFDYAIGPESLAKGSTRVLVTHSLSYLAETDWIVVMEEVIENNESDSDDSTWKGEETPSSPLPRFSTDELTEGTLTMSLMSVHSAGSFTNTLRRRTQSSRSSLKKSRISINERKTTKTIQNKVGGKLIEKEEAEAGRVSPSIYLAYFAAMRWPLFIGFIFFLFSQFLLNIIQSLWLTSWSDDNITSKVPKMSVGFRYFIYALLGLGIVLSLGLSNILQILGSVTASIRLHGPLLDRVLHAPISFFDTTPLGRILNRFGKEFDVVDLRLASTFRMLGFSLLMVLQVFILISLSLPIFTLLIIPTVLVYGLILRYFIPTSRQLQRLTSVTRSPLYNLFAETINGTTSIRAYGVAQTFFNHFCSKVDIQIGCRYFALIANRWLSVRLELIGNLMILFCSVMAVFSRDWGTVTAGVIGLAVSKSLDVTVILGFLVRNINDAEMSIVSVERILEYRDCPQEAAWESPKGRELPADWPSRGAVHFQKYSCRYRPELDLSLRGITAEIKPGEKVGIVGRTGAGKTSFALALFRIIEAAEGRILIDGVNIAKVGLQELRSRITIIPQDPVLFSGTLRFNLDPFDVYKDHELWTALEQVHLKHFVETQPKKLFYEIAESGENISIGQRQLLCMARAILRRSPLIVLDEATASIDSQTDDLIQRAIRTEFRQSTILTIAHRISTVMDYDRIMVLSAGKLVEFDTPEKLAAEKTSHFHALVMNSSNIEK</sequence>
<evidence type="ECO:0000256" key="6">
    <source>
        <dbReference type="ARBA" id="ARBA00022741"/>
    </source>
</evidence>
<keyword evidence="9 13" id="KW-0472">Membrane</keyword>
<evidence type="ECO:0000259" key="15">
    <source>
        <dbReference type="PROSITE" id="PS50929"/>
    </source>
</evidence>
<dbReference type="CDD" id="cd18595">
    <property type="entry name" value="ABC_6TM_MRP1_2_3_6_D1_like"/>
    <property type="match status" value="1"/>
</dbReference>
<evidence type="ECO:0000256" key="13">
    <source>
        <dbReference type="SAM" id="Phobius"/>
    </source>
</evidence>
<accession>A0A1I8BIX4</accession>
<evidence type="ECO:0000256" key="9">
    <source>
        <dbReference type="ARBA" id="ARBA00023136"/>
    </source>
</evidence>
<evidence type="ECO:0000256" key="8">
    <source>
        <dbReference type="ARBA" id="ARBA00022989"/>
    </source>
</evidence>
<dbReference type="GO" id="GO:0015431">
    <property type="term" value="F:ABC-type glutathione S-conjugate transporter activity"/>
    <property type="evidence" value="ECO:0007669"/>
    <property type="project" value="UniProtKB-EC"/>
</dbReference>
<keyword evidence="16" id="KW-1185">Reference proteome</keyword>